<gene>
    <name evidence="1" type="ORF">EN45_048410</name>
</gene>
<proteinExistence type="predicted"/>
<dbReference type="EMBL" id="CM002799">
    <property type="protein sequence ID" value="KZN86319.1"/>
    <property type="molecule type" value="Genomic_DNA"/>
</dbReference>
<sequence length="152" mass="16715">MSDRTGWSKLALLRERAFGCRLTWVLTFNTQHRTVVGQLHKEPHSCQIELRRPRPNTEGDSEAKGLILQATRPPLPLPCWPLITNRYPKGIDCPRAPPPAGLFVSPGCPGPPPPPSSSCPLATEAQATVNTVQQFGRVARGLGRWVKRPANL</sequence>
<reference evidence="1" key="1">
    <citation type="journal article" date="2014" name="Genome Announc.">
        <title>Complete sequencing and chromosome-scale genome assembly of the industrial progenitor strain P2niaD18 from the penicillin producer Penicillium chrysogenum.</title>
        <authorList>
            <person name="Specht T."/>
            <person name="Dahlmann T.A."/>
            <person name="Zadra I."/>
            <person name="Kurnsteiner H."/>
            <person name="Kuck U."/>
        </authorList>
    </citation>
    <scope>NUCLEOTIDE SEQUENCE [LARGE SCALE GENOMIC DNA]</scope>
    <source>
        <strain evidence="1">P2niaD18</strain>
    </source>
</reference>
<name>A0A167RQS5_PENCH</name>
<protein>
    <submittedName>
        <fullName evidence="1">Uncharacterized protein</fullName>
    </submittedName>
</protein>
<accession>A0A167RQS5</accession>
<dbReference type="AlphaFoldDB" id="A0A167RQS5"/>
<evidence type="ECO:0000313" key="1">
    <source>
        <dbReference type="EMBL" id="KZN86319.1"/>
    </source>
</evidence>
<dbReference type="Proteomes" id="UP000076449">
    <property type="component" value="Chromosome II"/>
</dbReference>
<organism evidence="1">
    <name type="scientific">Penicillium chrysogenum</name>
    <name type="common">Penicillium notatum</name>
    <dbReference type="NCBI Taxonomy" id="5076"/>
    <lineage>
        <taxon>Eukaryota</taxon>
        <taxon>Fungi</taxon>
        <taxon>Dikarya</taxon>
        <taxon>Ascomycota</taxon>
        <taxon>Pezizomycotina</taxon>
        <taxon>Eurotiomycetes</taxon>
        <taxon>Eurotiomycetidae</taxon>
        <taxon>Eurotiales</taxon>
        <taxon>Aspergillaceae</taxon>
        <taxon>Penicillium</taxon>
        <taxon>Penicillium chrysogenum species complex</taxon>
    </lineage>
</organism>